<comment type="caution">
    <text evidence="1">The sequence shown here is derived from an EMBL/GenBank/DDBJ whole genome shotgun (WGS) entry which is preliminary data.</text>
</comment>
<accession>A0ABU5C7H5</accession>
<dbReference type="Proteomes" id="UP001281447">
    <property type="component" value="Unassembled WGS sequence"/>
</dbReference>
<sequence length="83" mass="9727">MIKNADKEIKYLIVADKLDNLLELEKEIELHGPSVWNAFNAGHDKQKWYNQSIAQNMYHGLQDDEIPPFFSMYKEAVNRVFGQ</sequence>
<organism evidence="1 2">
    <name type="scientific">Tigheibacillus halophilus</name>
    <dbReference type="NCBI Taxonomy" id="361280"/>
    <lineage>
        <taxon>Bacteria</taxon>
        <taxon>Bacillati</taxon>
        <taxon>Bacillota</taxon>
        <taxon>Bacilli</taxon>
        <taxon>Bacillales</taxon>
        <taxon>Bacillaceae</taxon>
        <taxon>Tigheibacillus</taxon>
    </lineage>
</organism>
<name>A0ABU5C7H5_9BACI</name>
<evidence type="ECO:0000313" key="1">
    <source>
        <dbReference type="EMBL" id="MDY0395285.1"/>
    </source>
</evidence>
<keyword evidence="2" id="KW-1185">Reference proteome</keyword>
<gene>
    <name evidence="1" type="ORF">RWE15_13710</name>
</gene>
<reference evidence="1 2" key="1">
    <citation type="submission" date="2023-10" db="EMBL/GenBank/DDBJ databases">
        <title>Virgibacillus halophilus 5B73C genome.</title>
        <authorList>
            <person name="Miliotis G."/>
            <person name="Sengupta P."/>
            <person name="Hameed A."/>
            <person name="Chuvochina M."/>
            <person name="Mcdonagh F."/>
            <person name="Simpson A.C."/>
            <person name="Singh N.K."/>
            <person name="Rekha P.D."/>
            <person name="Raman K."/>
            <person name="Hugenholtz P."/>
            <person name="Venkateswaran K."/>
        </authorList>
    </citation>
    <scope>NUCLEOTIDE SEQUENCE [LARGE SCALE GENOMIC DNA]</scope>
    <source>
        <strain evidence="1 2">5B73C</strain>
    </source>
</reference>
<dbReference type="EMBL" id="JAWDIP010000003">
    <property type="protein sequence ID" value="MDY0395285.1"/>
    <property type="molecule type" value="Genomic_DNA"/>
</dbReference>
<proteinExistence type="predicted"/>
<protein>
    <submittedName>
        <fullName evidence="1">Uncharacterized protein</fullName>
    </submittedName>
</protein>
<evidence type="ECO:0000313" key="2">
    <source>
        <dbReference type="Proteomes" id="UP001281447"/>
    </source>
</evidence>